<dbReference type="InterPro" id="IPR000182">
    <property type="entry name" value="GNAT_dom"/>
</dbReference>
<dbReference type="Gene3D" id="3.40.630.30">
    <property type="match status" value="1"/>
</dbReference>
<gene>
    <name evidence="2" type="ORF">GCM10011589_01340</name>
</gene>
<accession>A0ABQ2FSC2</accession>
<evidence type="ECO:0000259" key="1">
    <source>
        <dbReference type="PROSITE" id="PS51186"/>
    </source>
</evidence>
<dbReference type="CDD" id="cd04301">
    <property type="entry name" value="NAT_SF"/>
    <property type="match status" value="1"/>
</dbReference>
<dbReference type="PROSITE" id="PS51186">
    <property type="entry name" value="GNAT"/>
    <property type="match status" value="1"/>
</dbReference>
<dbReference type="EMBL" id="BMMI01000001">
    <property type="protein sequence ID" value="GGL48554.1"/>
    <property type="molecule type" value="Genomic_DNA"/>
</dbReference>
<protein>
    <submittedName>
        <fullName evidence="2">Acetyltransferase</fullName>
    </submittedName>
</protein>
<name>A0ABQ2FSC2_9ACTN</name>
<evidence type="ECO:0000313" key="2">
    <source>
        <dbReference type="EMBL" id="GGL48554.1"/>
    </source>
</evidence>
<keyword evidence="3" id="KW-1185">Reference proteome</keyword>
<comment type="caution">
    <text evidence="2">The sequence shown here is derived from an EMBL/GenBank/DDBJ whole genome shotgun (WGS) entry which is preliminary data.</text>
</comment>
<dbReference type="PANTHER" id="PTHR43441:SF10">
    <property type="entry name" value="ACETYLTRANSFERASE"/>
    <property type="match status" value="1"/>
</dbReference>
<reference evidence="3" key="1">
    <citation type="journal article" date="2019" name="Int. J. Syst. Evol. Microbiol.">
        <title>The Global Catalogue of Microorganisms (GCM) 10K type strain sequencing project: providing services to taxonomists for standard genome sequencing and annotation.</title>
        <authorList>
            <consortium name="The Broad Institute Genomics Platform"/>
            <consortium name="The Broad Institute Genome Sequencing Center for Infectious Disease"/>
            <person name="Wu L."/>
            <person name="Ma J."/>
        </authorList>
    </citation>
    <scope>NUCLEOTIDE SEQUENCE [LARGE SCALE GENOMIC DNA]</scope>
    <source>
        <strain evidence="3">CGMCC 4.5581</strain>
    </source>
</reference>
<feature type="domain" description="N-acetyltransferase" evidence="1">
    <location>
        <begin position="11"/>
        <end position="174"/>
    </location>
</feature>
<organism evidence="2 3">
    <name type="scientific">Modestobacter marinus</name>
    <dbReference type="NCBI Taxonomy" id="477641"/>
    <lineage>
        <taxon>Bacteria</taxon>
        <taxon>Bacillati</taxon>
        <taxon>Actinomycetota</taxon>
        <taxon>Actinomycetes</taxon>
        <taxon>Geodermatophilales</taxon>
        <taxon>Geodermatophilaceae</taxon>
        <taxon>Modestobacter</taxon>
    </lineage>
</organism>
<dbReference type="Proteomes" id="UP000648663">
    <property type="component" value="Unassembled WGS sequence"/>
</dbReference>
<evidence type="ECO:0000313" key="3">
    <source>
        <dbReference type="Proteomes" id="UP000648663"/>
    </source>
</evidence>
<proteinExistence type="predicted"/>
<dbReference type="Pfam" id="PF13302">
    <property type="entry name" value="Acetyltransf_3"/>
    <property type="match status" value="1"/>
</dbReference>
<dbReference type="SUPFAM" id="SSF55729">
    <property type="entry name" value="Acyl-CoA N-acyltransferases (Nat)"/>
    <property type="match status" value="1"/>
</dbReference>
<dbReference type="InterPro" id="IPR051908">
    <property type="entry name" value="Ribosomal_N-acetyltransferase"/>
</dbReference>
<dbReference type="PANTHER" id="PTHR43441">
    <property type="entry name" value="RIBOSOMAL-PROTEIN-SERINE ACETYLTRANSFERASE"/>
    <property type="match status" value="1"/>
</dbReference>
<dbReference type="InterPro" id="IPR016181">
    <property type="entry name" value="Acyl_CoA_acyltransferase"/>
</dbReference>
<sequence length="181" mass="20038">MEPCVLPAGGLVLRPWREDDVDAAWAALQDPETRRWNDAGSGSREDARALLARRRDWSSGDHASWAVADPADRLLGSVSLHSVDRDQGDAEIGYWTVPAARGRGVAVRAVDAACRWGFAVLELDRVQLFHAVENEASGRVAARAGFTREGRLRRSFRYGDGVRHDELLWSRLSDDPPPALR</sequence>